<accession>A0A0A0J9S9</accession>
<protein>
    <submittedName>
        <fullName evidence="1">Antitoxin</fullName>
    </submittedName>
</protein>
<dbReference type="EMBL" id="AVPJ01000003">
    <property type="protein sequence ID" value="KGN33893.1"/>
    <property type="molecule type" value="Genomic_DNA"/>
</dbReference>
<name>A0A0A0J9S9_9MICO</name>
<dbReference type="OrthoDB" id="9813767at2"/>
<gene>
    <name evidence="1" type="ORF">N802_08890</name>
</gene>
<comment type="caution">
    <text evidence="1">The sequence shown here is derived from an EMBL/GenBank/DDBJ whole genome shotgun (WGS) entry which is preliminary data.</text>
</comment>
<dbReference type="AlphaFoldDB" id="A0A0A0J9S9"/>
<reference evidence="1 2" key="1">
    <citation type="submission" date="2013-08" db="EMBL/GenBank/DDBJ databases">
        <title>The genome sequence of Knoellia sinensis.</title>
        <authorList>
            <person name="Zhu W."/>
            <person name="Wang G."/>
        </authorList>
    </citation>
    <scope>NUCLEOTIDE SEQUENCE [LARGE SCALE GENOMIC DNA]</scope>
    <source>
        <strain evidence="1 2">KCTC 19936</strain>
    </source>
</reference>
<evidence type="ECO:0000313" key="1">
    <source>
        <dbReference type="EMBL" id="KGN33893.1"/>
    </source>
</evidence>
<sequence>MRTTVTIADDVLREARLEAARTNQSVSSVLEAALREHLVRTQSAARVDFVLPTFGGGGLLIDILDKEALAEALGDNEPIA</sequence>
<organism evidence="1 2">
    <name type="scientific">Knoellia sinensis KCTC 19936</name>
    <dbReference type="NCBI Taxonomy" id="1385520"/>
    <lineage>
        <taxon>Bacteria</taxon>
        <taxon>Bacillati</taxon>
        <taxon>Actinomycetota</taxon>
        <taxon>Actinomycetes</taxon>
        <taxon>Micrococcales</taxon>
        <taxon>Intrasporangiaceae</taxon>
        <taxon>Knoellia</taxon>
    </lineage>
</organism>
<proteinExistence type="predicted"/>
<keyword evidence="2" id="KW-1185">Reference proteome</keyword>
<dbReference type="STRING" id="1385520.N802_08890"/>
<dbReference type="RefSeq" id="WP_035913664.1">
    <property type="nucleotide sequence ID" value="NZ_AVPJ01000003.1"/>
</dbReference>
<dbReference type="Proteomes" id="UP000030002">
    <property type="component" value="Unassembled WGS sequence"/>
</dbReference>
<evidence type="ECO:0000313" key="2">
    <source>
        <dbReference type="Proteomes" id="UP000030002"/>
    </source>
</evidence>